<protein>
    <recommendedName>
        <fullName evidence="11">RNA exonuclease 3</fullName>
    </recommendedName>
</protein>
<dbReference type="VEuPathDB" id="FungiDB:GWK60_M11583"/>
<dbReference type="InterPro" id="IPR013520">
    <property type="entry name" value="Ribonucl_H"/>
</dbReference>
<dbReference type="GO" id="GO:0000175">
    <property type="term" value="F:3'-5'-RNA exonuclease activity"/>
    <property type="evidence" value="ECO:0007669"/>
    <property type="project" value="EnsemblFungi"/>
</dbReference>
<dbReference type="InterPro" id="IPR036397">
    <property type="entry name" value="RNaseH_sf"/>
</dbReference>
<dbReference type="CDD" id="cd06145">
    <property type="entry name" value="REX1_like"/>
    <property type="match status" value="1"/>
</dbReference>
<evidence type="ECO:0000313" key="14">
    <source>
        <dbReference type="Proteomes" id="UP000054886"/>
    </source>
</evidence>
<comment type="caution">
    <text evidence="13">The sequence shown here is derived from an EMBL/GenBank/DDBJ whole genome shotgun (WGS) entry which is preliminary data.</text>
</comment>
<evidence type="ECO:0000256" key="7">
    <source>
        <dbReference type="ARBA" id="ARBA00022801"/>
    </source>
</evidence>
<dbReference type="OMA" id="IDCEMGF"/>
<organism evidence="13 14">
    <name type="scientific">Candida glabrata</name>
    <name type="common">Yeast</name>
    <name type="synonym">Torulopsis glabrata</name>
    <dbReference type="NCBI Taxonomy" id="5478"/>
    <lineage>
        <taxon>Eukaryota</taxon>
        <taxon>Fungi</taxon>
        <taxon>Dikarya</taxon>
        <taxon>Ascomycota</taxon>
        <taxon>Saccharomycotina</taxon>
        <taxon>Saccharomycetes</taxon>
        <taxon>Saccharomycetales</taxon>
        <taxon>Saccharomycetaceae</taxon>
        <taxon>Nakaseomyces</taxon>
    </lineage>
</organism>
<dbReference type="PANTHER" id="PTHR12801:SF118">
    <property type="entry name" value="RNA EXONUCLEASE 3"/>
    <property type="match status" value="1"/>
</dbReference>
<evidence type="ECO:0000313" key="13">
    <source>
        <dbReference type="EMBL" id="KTB00337.1"/>
    </source>
</evidence>
<keyword evidence="5" id="KW-0698">rRNA processing</keyword>
<dbReference type="SMART" id="SM00479">
    <property type="entry name" value="EXOIII"/>
    <property type="match status" value="1"/>
</dbReference>
<evidence type="ECO:0000256" key="8">
    <source>
        <dbReference type="ARBA" id="ARBA00022839"/>
    </source>
</evidence>
<dbReference type="GO" id="GO:0034476">
    <property type="term" value="P:U5 snRNA 3'-end processing"/>
    <property type="evidence" value="ECO:0007669"/>
    <property type="project" value="EnsemblFungi"/>
</dbReference>
<dbReference type="GO" id="GO:0043628">
    <property type="term" value="P:regulatory ncRNA 3'-end processing"/>
    <property type="evidence" value="ECO:0007669"/>
    <property type="project" value="EnsemblFungi"/>
</dbReference>
<comment type="similarity">
    <text evidence="3">Belongs to the REXO1/REXO3 family.</text>
</comment>
<keyword evidence="6" id="KW-0540">Nuclease</keyword>
<evidence type="ECO:0000256" key="9">
    <source>
        <dbReference type="ARBA" id="ARBA00023242"/>
    </source>
</evidence>
<dbReference type="GO" id="GO:0003676">
    <property type="term" value="F:nucleic acid binding"/>
    <property type="evidence" value="ECO:0007669"/>
    <property type="project" value="InterPro"/>
</dbReference>
<reference evidence="13 14" key="1">
    <citation type="submission" date="2015-10" db="EMBL/GenBank/DDBJ databases">
        <title>Draft genomes sequences of Candida glabrata isolates 1A, 1B, 2A, 2B, 3A and 3B.</title>
        <authorList>
            <person name="Haavelsrud O.E."/>
            <person name="Gaustad P."/>
        </authorList>
    </citation>
    <scope>NUCLEOTIDE SEQUENCE [LARGE SCALE GENOMIC DNA]</scope>
    <source>
        <strain evidence="13">910700640</strain>
    </source>
</reference>
<comment type="function">
    <text evidence="10">3' to 5' exoribonuclease required for proper 3' end maturation of MRP RNA and of the U5L snRNA.</text>
</comment>
<dbReference type="VEuPathDB" id="FungiDB:B1J91_M11638g"/>
<dbReference type="PhylomeDB" id="A0A0W0DPV6"/>
<dbReference type="FunFam" id="3.30.420.10:FF:000031">
    <property type="entry name" value="RNA exonuclease 1"/>
    <property type="match status" value="1"/>
</dbReference>
<proteinExistence type="inferred from homology"/>
<dbReference type="VEuPathDB" id="FungiDB:CAGL0M11638g"/>
<dbReference type="InterPro" id="IPR012337">
    <property type="entry name" value="RNaseH-like_sf"/>
</dbReference>
<dbReference type="GO" id="GO:0000467">
    <property type="term" value="P:exonucleolytic trimming to generate mature 3'-end of 5.8S rRNA from tricistronic rRNA transcript (SSU-rRNA, 5.8S rRNA, LSU-rRNA)"/>
    <property type="evidence" value="ECO:0007669"/>
    <property type="project" value="EnsemblFungi"/>
</dbReference>
<dbReference type="InterPro" id="IPR047021">
    <property type="entry name" value="REXO1/3/4-like"/>
</dbReference>
<keyword evidence="4" id="KW-0963">Cytoplasm</keyword>
<dbReference type="InterPro" id="IPR034922">
    <property type="entry name" value="REX1-like_exo"/>
</dbReference>
<dbReference type="Proteomes" id="UP000054886">
    <property type="component" value="Unassembled WGS sequence"/>
</dbReference>
<dbReference type="SUPFAM" id="SSF53098">
    <property type="entry name" value="Ribonuclease H-like"/>
    <property type="match status" value="1"/>
</dbReference>
<dbReference type="GO" id="GO:0005737">
    <property type="term" value="C:cytoplasm"/>
    <property type="evidence" value="ECO:0007669"/>
    <property type="project" value="UniProtKB-SubCell"/>
</dbReference>
<dbReference type="PANTHER" id="PTHR12801">
    <property type="entry name" value="RNA EXONUCLEASE REXO1 / RECO3 FAMILY MEMBER-RELATED"/>
    <property type="match status" value="1"/>
</dbReference>
<accession>A0A0W0DPV6</accession>
<feature type="domain" description="Exonuclease" evidence="12">
    <location>
        <begin position="238"/>
        <end position="394"/>
    </location>
</feature>
<sequence>MMGKETPSLRPVELPIQPVGFQDRYKVIHKICEALEKVAYPRVKLAKFAVSLELKLAKESKTSQLYRFNVGILLRDIVKFKANVYKLKIANKPLVPQKVNGRSHTAPITTKQEVFTRLRELLIDKETLRKNGYILPDVKYEPQQPVSSHVTCVRCGTKFSKEDIMNSVVCKFHPSKKLYDKSTKLEIYPCCGESTSSVSFLRLGCSTQKHHVYKGETYSELCTIANFLTTDLIDGKENVLALDCEMGFTTMGYEMVRLTIVDFFTSKTLYDEIIRPIGEVIDLNTQFSGVREEDILYAKDYEDVMEDVLRADMINRNSILIGHGLENDLNVMRLFHTRILDTAIMYSVGRFKNSLKNLSFEILSRKIQLGEHDSSQDAIAAMDIIKAKNGISITQTDW</sequence>
<evidence type="ECO:0000256" key="5">
    <source>
        <dbReference type="ARBA" id="ARBA00022552"/>
    </source>
</evidence>
<evidence type="ECO:0000256" key="2">
    <source>
        <dbReference type="ARBA" id="ARBA00004496"/>
    </source>
</evidence>
<dbReference type="EMBL" id="LLZZ01000139">
    <property type="protein sequence ID" value="KTB00337.1"/>
    <property type="molecule type" value="Genomic_DNA"/>
</dbReference>
<dbReference type="VEuPathDB" id="FungiDB:GVI51_M11605"/>
<gene>
    <name evidence="13" type="ORF">AO440_004355</name>
</gene>
<dbReference type="SMR" id="A0A0W0DPV6"/>
<evidence type="ECO:0000256" key="6">
    <source>
        <dbReference type="ARBA" id="ARBA00022722"/>
    </source>
</evidence>
<evidence type="ECO:0000256" key="11">
    <source>
        <dbReference type="ARBA" id="ARBA00039985"/>
    </source>
</evidence>
<evidence type="ECO:0000256" key="4">
    <source>
        <dbReference type="ARBA" id="ARBA00022490"/>
    </source>
</evidence>
<evidence type="ECO:0000256" key="10">
    <source>
        <dbReference type="ARBA" id="ARBA00037201"/>
    </source>
</evidence>
<keyword evidence="7" id="KW-0378">Hydrolase</keyword>
<dbReference type="GO" id="GO:0005634">
    <property type="term" value="C:nucleus"/>
    <property type="evidence" value="ECO:0007669"/>
    <property type="project" value="UniProtKB-SubCell"/>
</dbReference>
<keyword evidence="8 13" id="KW-0269">Exonuclease</keyword>
<comment type="subcellular location">
    <subcellularLocation>
        <location evidence="2">Cytoplasm</location>
    </subcellularLocation>
    <subcellularLocation>
        <location evidence="1">Nucleus</location>
    </subcellularLocation>
</comment>
<keyword evidence="9" id="KW-0539">Nucleus</keyword>
<evidence type="ECO:0000256" key="3">
    <source>
        <dbReference type="ARBA" id="ARBA00006357"/>
    </source>
</evidence>
<evidence type="ECO:0000256" key="1">
    <source>
        <dbReference type="ARBA" id="ARBA00004123"/>
    </source>
</evidence>
<evidence type="ECO:0000259" key="12">
    <source>
        <dbReference type="SMART" id="SM00479"/>
    </source>
</evidence>
<name>A0A0W0DPV6_CANGB</name>
<dbReference type="AlphaFoldDB" id="A0A0W0DPV6"/>
<dbReference type="Gene3D" id="3.30.420.10">
    <property type="entry name" value="Ribonuclease H-like superfamily/Ribonuclease H"/>
    <property type="match status" value="1"/>
</dbReference>